<keyword evidence="3" id="KW-1185">Reference proteome</keyword>
<organism evidence="2 3">
    <name type="scientific">Chryseobacterium nematophagum</name>
    <dbReference type="NCBI Taxonomy" id="2305228"/>
    <lineage>
        <taxon>Bacteria</taxon>
        <taxon>Pseudomonadati</taxon>
        <taxon>Bacteroidota</taxon>
        <taxon>Flavobacteriia</taxon>
        <taxon>Flavobacteriales</taxon>
        <taxon>Weeksellaceae</taxon>
        <taxon>Chryseobacterium group</taxon>
        <taxon>Chryseobacterium</taxon>
    </lineage>
</organism>
<feature type="compositionally biased region" description="Polar residues" evidence="1">
    <location>
        <begin position="32"/>
        <end position="45"/>
    </location>
</feature>
<evidence type="ECO:0000256" key="1">
    <source>
        <dbReference type="SAM" id="MobiDB-lite"/>
    </source>
</evidence>
<accession>A0A3M7LDW0</accession>
<evidence type="ECO:0000313" key="2">
    <source>
        <dbReference type="EMBL" id="RMZ59692.1"/>
    </source>
</evidence>
<dbReference type="AlphaFoldDB" id="A0A3M7LDW0"/>
<protein>
    <submittedName>
        <fullName evidence="2">Uncharacterized protein</fullName>
    </submittedName>
</protein>
<sequence length="95" mass="10758">MQSTKRGVPQSDLSLVSHEMEHQFDKEKDNQSDTTNYSNADNPSEQRAAKTENEARKVEGLPLRTTYGGRKVPNNPQNYIMPTPQPQNNKTKKAN</sequence>
<dbReference type="RefSeq" id="WP_122546815.1">
    <property type="nucleotide sequence ID" value="NZ_QWIV01000013.1"/>
</dbReference>
<comment type="caution">
    <text evidence="2">The sequence shown here is derived from an EMBL/GenBank/DDBJ whole genome shotgun (WGS) entry which is preliminary data.</text>
</comment>
<feature type="compositionally biased region" description="Basic and acidic residues" evidence="1">
    <location>
        <begin position="47"/>
        <end position="59"/>
    </location>
</feature>
<proteinExistence type="predicted"/>
<evidence type="ECO:0000313" key="3">
    <source>
        <dbReference type="Proteomes" id="UP000267524"/>
    </source>
</evidence>
<feature type="compositionally biased region" description="Basic and acidic residues" evidence="1">
    <location>
        <begin position="18"/>
        <end position="31"/>
    </location>
</feature>
<feature type="region of interest" description="Disordered" evidence="1">
    <location>
        <begin position="1"/>
        <end position="95"/>
    </location>
</feature>
<dbReference type="Proteomes" id="UP000267524">
    <property type="component" value="Unassembled WGS sequence"/>
</dbReference>
<reference evidence="2 3" key="1">
    <citation type="submission" date="2018-08" db="EMBL/GenBank/DDBJ databases">
        <title>Chryseobacterium nematophagum: a novel matrix digesting pathogen of nematodes.</title>
        <authorList>
            <person name="Page A."/>
            <person name="Roberts M."/>
            <person name="Felix M.-A."/>
            <person name="Weir W."/>
        </authorList>
    </citation>
    <scope>NUCLEOTIDE SEQUENCE [LARGE SCALE GENOMIC DNA]</scope>
    <source>
        <strain evidence="2 3">JUb275</strain>
    </source>
</reference>
<gene>
    <name evidence="2" type="ORF">D1632_08695</name>
</gene>
<name>A0A3M7LDW0_9FLAO</name>
<dbReference type="EMBL" id="QWIV01000013">
    <property type="protein sequence ID" value="RMZ59692.1"/>
    <property type="molecule type" value="Genomic_DNA"/>
</dbReference>